<dbReference type="OrthoDB" id="1166041at2759"/>
<gene>
    <name evidence="6" type="ORF">Bca52824_022871</name>
</gene>
<name>A0A8X7VHH6_BRACI</name>
<accession>A0A8X7VHH6</accession>
<evidence type="ECO:0000313" key="7">
    <source>
        <dbReference type="Proteomes" id="UP000886595"/>
    </source>
</evidence>
<comment type="caution">
    <text evidence="6">The sequence shown here is derived from an EMBL/GenBank/DDBJ whole genome shotgun (WGS) entry which is preliminary data.</text>
</comment>
<comment type="similarity">
    <text evidence="1 5">Belongs to the Frigida family.</text>
</comment>
<evidence type="ECO:0000313" key="6">
    <source>
        <dbReference type="EMBL" id="KAG2311314.1"/>
    </source>
</evidence>
<dbReference type="AlphaFoldDB" id="A0A8X7VHH6"/>
<dbReference type="InterPro" id="IPR012474">
    <property type="entry name" value="Frigida"/>
</dbReference>
<dbReference type="Proteomes" id="UP000886595">
    <property type="component" value="Unassembled WGS sequence"/>
</dbReference>
<dbReference type="GO" id="GO:0030154">
    <property type="term" value="P:cell differentiation"/>
    <property type="evidence" value="ECO:0007669"/>
    <property type="project" value="UniProtKB-KW"/>
</dbReference>
<organism evidence="6 7">
    <name type="scientific">Brassica carinata</name>
    <name type="common">Ethiopian mustard</name>
    <name type="synonym">Abyssinian cabbage</name>
    <dbReference type="NCBI Taxonomy" id="52824"/>
    <lineage>
        <taxon>Eukaryota</taxon>
        <taxon>Viridiplantae</taxon>
        <taxon>Streptophyta</taxon>
        <taxon>Embryophyta</taxon>
        <taxon>Tracheophyta</taxon>
        <taxon>Spermatophyta</taxon>
        <taxon>Magnoliopsida</taxon>
        <taxon>eudicotyledons</taxon>
        <taxon>Gunneridae</taxon>
        <taxon>Pentapetalae</taxon>
        <taxon>rosids</taxon>
        <taxon>malvids</taxon>
        <taxon>Brassicales</taxon>
        <taxon>Brassicaceae</taxon>
        <taxon>Brassiceae</taxon>
        <taxon>Brassica</taxon>
    </lineage>
</organism>
<dbReference type="PANTHER" id="PTHR31791">
    <property type="entry name" value="FRIGIDA-LIKE PROTEIN 3-RELATED"/>
    <property type="match status" value="1"/>
</dbReference>
<keyword evidence="4 5" id="KW-0287">Flowering</keyword>
<keyword evidence="7" id="KW-1185">Reference proteome</keyword>
<reference evidence="6 7" key="1">
    <citation type="submission" date="2020-02" db="EMBL/GenBank/DDBJ databases">
        <authorList>
            <person name="Ma Q."/>
            <person name="Huang Y."/>
            <person name="Song X."/>
            <person name="Pei D."/>
        </authorList>
    </citation>
    <scope>NUCLEOTIDE SEQUENCE [LARGE SCALE GENOMIC DNA]</scope>
    <source>
        <strain evidence="6">Sxm20200214</strain>
        <tissue evidence="6">Leaf</tissue>
    </source>
</reference>
<proteinExistence type="inferred from homology"/>
<sequence>MDMSPKPTTEVQGEAIKFPTDSKKTTLVNADNPIGVLKFLHFLATFNLAYTFDADHIQSLFDVDFLRKYGLSLCKALGLSALAPDMFSH</sequence>
<evidence type="ECO:0000256" key="2">
    <source>
        <dbReference type="ARBA" id="ARBA00022473"/>
    </source>
</evidence>
<keyword evidence="3 5" id="KW-0221">Differentiation</keyword>
<keyword evidence="2 5" id="KW-0217">Developmental protein</keyword>
<protein>
    <recommendedName>
        <fullName evidence="5">FRIGIDA-like protein</fullName>
    </recommendedName>
</protein>
<evidence type="ECO:0000256" key="1">
    <source>
        <dbReference type="ARBA" id="ARBA00008956"/>
    </source>
</evidence>
<evidence type="ECO:0000256" key="5">
    <source>
        <dbReference type="RuleBase" id="RU364012"/>
    </source>
</evidence>
<evidence type="ECO:0000256" key="3">
    <source>
        <dbReference type="ARBA" id="ARBA00022782"/>
    </source>
</evidence>
<dbReference type="EMBL" id="JAAMPC010000005">
    <property type="protein sequence ID" value="KAG2311314.1"/>
    <property type="molecule type" value="Genomic_DNA"/>
</dbReference>
<dbReference type="Pfam" id="PF07899">
    <property type="entry name" value="Frigida"/>
    <property type="match status" value="1"/>
</dbReference>
<dbReference type="GO" id="GO:0009908">
    <property type="term" value="P:flower development"/>
    <property type="evidence" value="ECO:0007669"/>
    <property type="project" value="UniProtKB-KW"/>
</dbReference>
<evidence type="ECO:0000256" key="4">
    <source>
        <dbReference type="ARBA" id="ARBA00023089"/>
    </source>
</evidence>
<dbReference type="PANTHER" id="PTHR31791:SF47">
    <property type="entry name" value="INACTIVE FRIGIDA-LIKE PROTEIN 2"/>
    <property type="match status" value="1"/>
</dbReference>